<dbReference type="Proteomes" id="UP000321638">
    <property type="component" value="Unassembled WGS sequence"/>
</dbReference>
<feature type="transmembrane region" description="Helical" evidence="12">
    <location>
        <begin position="26"/>
        <end position="45"/>
    </location>
</feature>
<evidence type="ECO:0000256" key="10">
    <source>
        <dbReference type="ARBA" id="ARBA00022989"/>
    </source>
</evidence>
<evidence type="ECO:0000256" key="1">
    <source>
        <dbReference type="ARBA" id="ARBA00004429"/>
    </source>
</evidence>
<evidence type="ECO:0000256" key="2">
    <source>
        <dbReference type="ARBA" id="ARBA00005001"/>
    </source>
</evidence>
<feature type="transmembrane region" description="Helical" evidence="12">
    <location>
        <begin position="511"/>
        <end position="530"/>
    </location>
</feature>
<evidence type="ECO:0000256" key="8">
    <source>
        <dbReference type="ARBA" id="ARBA00022679"/>
    </source>
</evidence>
<dbReference type="EMBL" id="VDUZ01000066">
    <property type="protein sequence ID" value="TXL70072.1"/>
    <property type="molecule type" value="Genomic_DNA"/>
</dbReference>
<evidence type="ECO:0000256" key="7">
    <source>
        <dbReference type="ARBA" id="ARBA00022676"/>
    </source>
</evidence>
<evidence type="ECO:0000256" key="12">
    <source>
        <dbReference type="SAM" id="Phobius"/>
    </source>
</evidence>
<evidence type="ECO:0000256" key="5">
    <source>
        <dbReference type="ARBA" id="ARBA00022475"/>
    </source>
</evidence>
<proteinExistence type="inferred from homology"/>
<comment type="caution">
    <text evidence="14">The sequence shown here is derived from an EMBL/GenBank/DDBJ whole genome shotgun (WGS) entry which is preliminary data.</text>
</comment>
<dbReference type="Gene3D" id="3.90.550.10">
    <property type="entry name" value="Spore Coat Polysaccharide Biosynthesis Protein SpsA, Chain A"/>
    <property type="match status" value="1"/>
</dbReference>
<comment type="subcellular location">
    <subcellularLocation>
        <location evidence="1">Cell inner membrane</location>
        <topology evidence="1">Multi-pass membrane protein</topology>
    </subcellularLocation>
</comment>
<evidence type="ECO:0000256" key="11">
    <source>
        <dbReference type="ARBA" id="ARBA00023136"/>
    </source>
</evidence>
<evidence type="ECO:0000256" key="9">
    <source>
        <dbReference type="ARBA" id="ARBA00022692"/>
    </source>
</evidence>
<dbReference type="AlphaFoldDB" id="A0A5C8P8K9"/>
<dbReference type="InterPro" id="IPR029044">
    <property type="entry name" value="Nucleotide-diphossugar_trans"/>
</dbReference>
<evidence type="ECO:0000313" key="14">
    <source>
        <dbReference type="EMBL" id="TXL70072.1"/>
    </source>
</evidence>
<evidence type="ECO:0000256" key="4">
    <source>
        <dbReference type="ARBA" id="ARBA00020585"/>
    </source>
</evidence>
<evidence type="ECO:0000259" key="13">
    <source>
        <dbReference type="Pfam" id="PF13632"/>
    </source>
</evidence>
<dbReference type="InterPro" id="IPR050321">
    <property type="entry name" value="Glycosyltr_2/OpgH_subfam"/>
</dbReference>
<sequence>MTGPAPSIPPHRDRIDMPQKMAWRRIVFALLVTASVAAMLGLMAYTLGDGGLDIVDWLMLACFAVTLPWSAIGFWNAAIGFALMRFARDPAALAAPAVRLGRSNAAISGRTAILVCTRNEDVARLQLNLTEMTAGLIATGAAPHLHLFLLSDTDQPGIAAAEEGMAARLAARFGAALPITYRRRQANPGFKAGNIRDFCQRWGGDFDFALVLDADSFMSPAAMLRLIRVIAADPRLGIVQSLVVGRPSLSPFARIFQFGMRLGMRSYTLGSAFWQGDCGPYWGHNAIIRLAPFIAHCALPVLPGGGPLAGDILSHDQVEAALMRRAGYEVRVLPEEAGSWEENPPTLLEFIRRDLRWCQGNMQYWKLLAMLGLQPVSRFQLALAILMFIGSPAWMLLVALATFRGLLIETQGPVFRPDTGVLLFLVAMGMTFAPKIASIFDILLRPGAADGFGGALRFIASAVLETVFFAVLAPIMAVAHTVFIGGLVVGRAIGWTAPVREDHRVTLAAAAQRLWVQTLCGIGLLAWFVAMAPGALGYGIPFFAPLLLAIPFAMLSARRDLGAALQRLGLAAIPEEMAPPSELVRLGPPGLVGDARATADAADGD</sequence>
<feature type="transmembrane region" description="Helical" evidence="12">
    <location>
        <begin position="57"/>
        <end position="83"/>
    </location>
</feature>
<dbReference type="GO" id="GO:0005886">
    <property type="term" value="C:plasma membrane"/>
    <property type="evidence" value="ECO:0007669"/>
    <property type="project" value="UniProtKB-SubCell"/>
</dbReference>
<organism evidence="14 15">
    <name type="scientific">Vineibacter terrae</name>
    <dbReference type="NCBI Taxonomy" id="2586908"/>
    <lineage>
        <taxon>Bacteria</taxon>
        <taxon>Pseudomonadati</taxon>
        <taxon>Pseudomonadota</taxon>
        <taxon>Alphaproteobacteria</taxon>
        <taxon>Hyphomicrobiales</taxon>
        <taxon>Vineibacter</taxon>
    </lineage>
</organism>
<keyword evidence="5" id="KW-1003">Cell membrane</keyword>
<dbReference type="OrthoDB" id="9775281at2"/>
<reference evidence="14 15" key="1">
    <citation type="submission" date="2019-06" db="EMBL/GenBank/DDBJ databases">
        <title>New taxonomy in bacterial strain CC-CFT640, isolated from vineyard.</title>
        <authorList>
            <person name="Lin S.-Y."/>
            <person name="Tsai C.-F."/>
            <person name="Young C.-C."/>
        </authorList>
    </citation>
    <scope>NUCLEOTIDE SEQUENCE [LARGE SCALE GENOMIC DNA]</scope>
    <source>
        <strain evidence="14 15">CC-CFT640</strain>
    </source>
</reference>
<dbReference type="GO" id="GO:0016758">
    <property type="term" value="F:hexosyltransferase activity"/>
    <property type="evidence" value="ECO:0007669"/>
    <property type="project" value="TreeGrafter"/>
</dbReference>
<protein>
    <recommendedName>
        <fullName evidence="4">Glucans biosynthesis glucosyltransferase H</fullName>
    </recommendedName>
</protein>
<evidence type="ECO:0000256" key="3">
    <source>
        <dbReference type="ARBA" id="ARBA00009337"/>
    </source>
</evidence>
<feature type="transmembrane region" description="Helical" evidence="12">
    <location>
        <begin position="536"/>
        <end position="557"/>
    </location>
</feature>
<name>A0A5C8P8K9_9HYPH</name>
<keyword evidence="10 12" id="KW-1133">Transmembrane helix</keyword>
<dbReference type="NCBIfam" id="NF003958">
    <property type="entry name" value="PRK05454.2-1"/>
    <property type="match status" value="1"/>
</dbReference>
<accession>A0A5C8P8K9</accession>
<dbReference type="NCBIfam" id="NF003962">
    <property type="entry name" value="PRK05454.2-5"/>
    <property type="match status" value="1"/>
</dbReference>
<dbReference type="PANTHER" id="PTHR43867">
    <property type="entry name" value="CELLULOSE SYNTHASE CATALYTIC SUBUNIT A [UDP-FORMING]"/>
    <property type="match status" value="1"/>
</dbReference>
<evidence type="ECO:0000256" key="6">
    <source>
        <dbReference type="ARBA" id="ARBA00022519"/>
    </source>
</evidence>
<dbReference type="RefSeq" id="WP_147851903.1">
    <property type="nucleotide sequence ID" value="NZ_VDUZ01000066.1"/>
</dbReference>
<keyword evidence="7" id="KW-0328">Glycosyltransferase</keyword>
<feature type="transmembrane region" description="Helical" evidence="12">
    <location>
        <begin position="421"/>
        <end position="444"/>
    </location>
</feature>
<comment type="similarity">
    <text evidence="3">Belongs to the glycosyltransferase 2 family. OpgH subfamily.</text>
</comment>
<dbReference type="Pfam" id="PF13632">
    <property type="entry name" value="Glyco_trans_2_3"/>
    <property type="match status" value="1"/>
</dbReference>
<feature type="transmembrane region" description="Helical" evidence="12">
    <location>
        <begin position="381"/>
        <end position="401"/>
    </location>
</feature>
<keyword evidence="11 12" id="KW-0472">Membrane</keyword>
<comment type="pathway">
    <text evidence="2">Glycan metabolism; osmoregulated periplasmic glucan (OPG) biosynthesis.</text>
</comment>
<evidence type="ECO:0000313" key="15">
    <source>
        <dbReference type="Proteomes" id="UP000321638"/>
    </source>
</evidence>
<dbReference type="PANTHER" id="PTHR43867:SF5">
    <property type="entry name" value="GLUCANS BIOSYNTHESIS GLUCOSYLTRANSFERASE H"/>
    <property type="match status" value="1"/>
</dbReference>
<keyword evidence="9 12" id="KW-0812">Transmembrane</keyword>
<gene>
    <name evidence="14" type="primary">mdoH</name>
    <name evidence="14" type="ORF">FHP25_36280</name>
</gene>
<keyword evidence="6" id="KW-0997">Cell inner membrane</keyword>
<dbReference type="InterPro" id="IPR001173">
    <property type="entry name" value="Glyco_trans_2-like"/>
</dbReference>
<keyword evidence="15" id="KW-1185">Reference proteome</keyword>
<keyword evidence="8 14" id="KW-0808">Transferase</keyword>
<dbReference type="SUPFAM" id="SSF53448">
    <property type="entry name" value="Nucleotide-diphospho-sugar transferases"/>
    <property type="match status" value="1"/>
</dbReference>
<feature type="domain" description="Glycosyltransferase 2-like" evidence="13">
    <location>
        <begin position="210"/>
        <end position="401"/>
    </location>
</feature>